<protein>
    <submittedName>
        <fullName evidence="1">Uncharacterized protein</fullName>
    </submittedName>
</protein>
<reference evidence="1" key="1">
    <citation type="submission" date="2018-05" db="EMBL/GenBank/DDBJ databases">
        <authorList>
            <person name="Lanie J.A."/>
            <person name="Ng W.-L."/>
            <person name="Kazmierczak K.M."/>
            <person name="Andrzejewski T.M."/>
            <person name="Davidsen T.M."/>
            <person name="Wayne K.J."/>
            <person name="Tettelin H."/>
            <person name="Glass J.I."/>
            <person name="Rusch D."/>
            <person name="Podicherti R."/>
            <person name="Tsui H.-C.T."/>
            <person name="Winkler M.E."/>
        </authorList>
    </citation>
    <scope>NUCLEOTIDE SEQUENCE</scope>
</reference>
<organism evidence="1">
    <name type="scientific">marine metagenome</name>
    <dbReference type="NCBI Taxonomy" id="408172"/>
    <lineage>
        <taxon>unclassified sequences</taxon>
        <taxon>metagenomes</taxon>
        <taxon>ecological metagenomes</taxon>
    </lineage>
</organism>
<evidence type="ECO:0000313" key="1">
    <source>
        <dbReference type="EMBL" id="SVC77166.1"/>
    </source>
</evidence>
<gene>
    <name evidence="1" type="ORF">METZ01_LOCUS330020</name>
</gene>
<name>A0A382PVA8_9ZZZZ</name>
<feature type="non-terminal residue" evidence="1">
    <location>
        <position position="120"/>
    </location>
</feature>
<dbReference type="AlphaFoldDB" id="A0A382PVA8"/>
<proteinExistence type="predicted"/>
<accession>A0A382PVA8</accession>
<sequence>MSQKHQTTNKWENYERYYHYAPLKHLQKILKDKYIKTTESNVHQDKSQSGDDVVWLFRNKIDDSNINNVPEILIIPSVLGKQHDRPKTQVEFALMLPKDNKLQRADIFYKEQKSDISWVR</sequence>
<dbReference type="EMBL" id="UINC01109971">
    <property type="protein sequence ID" value="SVC77166.1"/>
    <property type="molecule type" value="Genomic_DNA"/>
</dbReference>